<comment type="similarity">
    <text evidence="1">Belongs to the polyadenylate-binding protein type-1 family.</text>
</comment>
<dbReference type="Proteomes" id="UP001162131">
    <property type="component" value="Unassembled WGS sequence"/>
</dbReference>
<dbReference type="Gene3D" id="1.10.1900.10">
    <property type="entry name" value="c-terminal domain of poly(a) binding protein"/>
    <property type="match status" value="1"/>
</dbReference>
<protein>
    <recommendedName>
        <fullName evidence="9">Polyadenylate-binding protein</fullName>
    </recommendedName>
</protein>
<dbReference type="InterPro" id="IPR035979">
    <property type="entry name" value="RBD_domain_sf"/>
</dbReference>
<dbReference type="EMBL" id="CAJZBQ010000014">
    <property type="protein sequence ID" value="CAG9315590.1"/>
    <property type="molecule type" value="Genomic_DNA"/>
</dbReference>
<dbReference type="Gene3D" id="3.30.70.330">
    <property type="match status" value="4"/>
</dbReference>
<dbReference type="SUPFAM" id="SSF63570">
    <property type="entry name" value="PABC (PABP) domain"/>
    <property type="match status" value="1"/>
</dbReference>
<sequence>MAESFGQLYVGDLSHDITETELYSFFNSFGKIVKIAIIRKEDGLVPSSAYAFITFDNMTSAQLARSEANGKKLKNRNIFVMLYSKDIHKNEQANIFVKNLPSHLTVSEFEKLFQSFGNVISSKISFDINGESRGYGFVQFATPDQADRAVEASGRLVIGDHKLTIDKFTPKSQRTRNSVNNVYVRGFSDNFREEDLQHSFEIFGKITSKIIMRDAQGNSRLFGFVCFEDPETAANAVREMNGKENAQFGFTWFVSQFMNKNERLYLNKKKYAELQEQWKKRNLIVSGLPSHLNEDQLKKLFSEYGPVESLKIVTADNFRIADTLVLEKKSTGKAFVCFQHEADADNALAKLQHMKVNDSEIKVKRWMPKNEILKIINRNKFFVPPPMMMPPPPPYMKPQGQMMGRGRGYPGQFGQNRFPQNNQMYPPRQQFQGQRPNYQPRQTNQMSGQEQKPRYQPRDQALRQPVQVKQEAPIIQPVLFNYELYKAADPVHKKQMIGEAIYTELNPIFGQFTGKITGMLIEIGEPEILQILGDKSKLKAKANEALEVLKQHLGIN</sequence>
<keyword evidence="8" id="KW-1185">Reference proteome</keyword>
<dbReference type="AlphaFoldDB" id="A0AAU9ILB9"/>
<feature type="domain" description="RRM" evidence="5">
    <location>
        <begin position="93"/>
        <end position="170"/>
    </location>
</feature>
<dbReference type="InterPro" id="IPR036053">
    <property type="entry name" value="PABP-dom"/>
</dbReference>
<dbReference type="SMART" id="SM00517">
    <property type="entry name" value="PolyA"/>
    <property type="match status" value="1"/>
</dbReference>
<feature type="domain" description="RRM" evidence="5">
    <location>
        <begin position="180"/>
        <end position="271"/>
    </location>
</feature>
<dbReference type="InterPro" id="IPR012677">
    <property type="entry name" value="Nucleotide-bd_a/b_plait_sf"/>
</dbReference>
<accession>A0AAU9ILB9</accession>
<evidence type="ECO:0000259" key="5">
    <source>
        <dbReference type="PROSITE" id="PS50102"/>
    </source>
</evidence>
<evidence type="ECO:0000313" key="8">
    <source>
        <dbReference type="Proteomes" id="UP001162131"/>
    </source>
</evidence>
<keyword evidence="2 3" id="KW-0694">RNA-binding</keyword>
<reference evidence="7" key="1">
    <citation type="submission" date="2021-09" db="EMBL/GenBank/DDBJ databases">
        <authorList>
            <consortium name="AG Swart"/>
            <person name="Singh M."/>
            <person name="Singh A."/>
            <person name="Seah K."/>
            <person name="Emmerich C."/>
        </authorList>
    </citation>
    <scope>NUCLEOTIDE SEQUENCE</scope>
    <source>
        <strain evidence="7">ATCC30299</strain>
    </source>
</reference>
<organism evidence="7 8">
    <name type="scientific">Blepharisma stoltei</name>
    <dbReference type="NCBI Taxonomy" id="1481888"/>
    <lineage>
        <taxon>Eukaryota</taxon>
        <taxon>Sar</taxon>
        <taxon>Alveolata</taxon>
        <taxon>Ciliophora</taxon>
        <taxon>Postciliodesmatophora</taxon>
        <taxon>Heterotrichea</taxon>
        <taxon>Heterotrichida</taxon>
        <taxon>Blepharismidae</taxon>
        <taxon>Blepharisma</taxon>
    </lineage>
</organism>
<feature type="compositionally biased region" description="Polar residues" evidence="4">
    <location>
        <begin position="413"/>
        <end position="450"/>
    </location>
</feature>
<gene>
    <name evidence="7" type="ORF">BSTOLATCC_MIC14344</name>
</gene>
<proteinExistence type="inferred from homology"/>
<feature type="domain" description="RRM" evidence="5">
    <location>
        <begin position="281"/>
        <end position="368"/>
    </location>
</feature>
<dbReference type="SUPFAM" id="SSF54928">
    <property type="entry name" value="RNA-binding domain, RBD"/>
    <property type="match status" value="3"/>
</dbReference>
<name>A0AAU9ILB9_9CILI</name>
<evidence type="ECO:0000259" key="6">
    <source>
        <dbReference type="PROSITE" id="PS51309"/>
    </source>
</evidence>
<dbReference type="InterPro" id="IPR002004">
    <property type="entry name" value="PABP_HYD_C"/>
</dbReference>
<dbReference type="InterPro" id="IPR000504">
    <property type="entry name" value="RRM_dom"/>
</dbReference>
<dbReference type="GO" id="GO:0003723">
    <property type="term" value="F:RNA binding"/>
    <property type="evidence" value="ECO:0007669"/>
    <property type="project" value="UniProtKB-UniRule"/>
</dbReference>
<feature type="region of interest" description="Disordered" evidence="4">
    <location>
        <begin position="405"/>
        <end position="457"/>
    </location>
</feature>
<evidence type="ECO:0000313" key="7">
    <source>
        <dbReference type="EMBL" id="CAG9315590.1"/>
    </source>
</evidence>
<dbReference type="PROSITE" id="PS50102">
    <property type="entry name" value="RRM"/>
    <property type="match status" value="4"/>
</dbReference>
<dbReference type="SMART" id="SM00360">
    <property type="entry name" value="RRM"/>
    <property type="match status" value="4"/>
</dbReference>
<dbReference type="Pfam" id="PF00658">
    <property type="entry name" value="MLLE"/>
    <property type="match status" value="1"/>
</dbReference>
<dbReference type="InterPro" id="IPR052462">
    <property type="entry name" value="SLIRP/GR-RBP-like"/>
</dbReference>
<evidence type="ECO:0000256" key="2">
    <source>
        <dbReference type="ARBA" id="ARBA00022884"/>
    </source>
</evidence>
<evidence type="ECO:0000256" key="3">
    <source>
        <dbReference type="PROSITE-ProRule" id="PRU00176"/>
    </source>
</evidence>
<dbReference type="PANTHER" id="PTHR48027">
    <property type="entry name" value="HETEROGENEOUS NUCLEAR RIBONUCLEOPROTEIN 87F-RELATED"/>
    <property type="match status" value="1"/>
</dbReference>
<dbReference type="Pfam" id="PF00076">
    <property type="entry name" value="RRM_1"/>
    <property type="match status" value="4"/>
</dbReference>
<dbReference type="CDD" id="cd00590">
    <property type="entry name" value="RRM_SF"/>
    <property type="match status" value="3"/>
</dbReference>
<evidence type="ECO:0008006" key="9">
    <source>
        <dbReference type="Google" id="ProtNLM"/>
    </source>
</evidence>
<dbReference type="PROSITE" id="PS51309">
    <property type="entry name" value="PABC"/>
    <property type="match status" value="1"/>
</dbReference>
<comment type="caution">
    <text evidence="7">The sequence shown here is derived from an EMBL/GenBank/DDBJ whole genome shotgun (WGS) entry which is preliminary data.</text>
</comment>
<feature type="domain" description="PABC" evidence="6">
    <location>
        <begin position="477"/>
        <end position="554"/>
    </location>
</feature>
<feature type="domain" description="RRM" evidence="5">
    <location>
        <begin position="6"/>
        <end position="85"/>
    </location>
</feature>
<evidence type="ECO:0000256" key="1">
    <source>
        <dbReference type="ARBA" id="ARBA00008557"/>
    </source>
</evidence>
<evidence type="ECO:0000256" key="4">
    <source>
        <dbReference type="SAM" id="MobiDB-lite"/>
    </source>
</evidence>